<dbReference type="InterPro" id="IPR011042">
    <property type="entry name" value="6-blade_b-propeller_TolB-like"/>
</dbReference>
<dbReference type="SUPFAM" id="SSF63829">
    <property type="entry name" value="Calcium-dependent phosphotriesterase"/>
    <property type="match status" value="1"/>
</dbReference>
<evidence type="ECO:0000313" key="1">
    <source>
        <dbReference type="EMBL" id="AZI56840.1"/>
    </source>
</evidence>
<gene>
    <name evidence="1" type="ORF">EH165_00300</name>
</gene>
<reference evidence="1 2" key="1">
    <citation type="submission" date="2018-11" db="EMBL/GenBank/DDBJ databases">
        <authorList>
            <person name="Da X."/>
        </authorList>
    </citation>
    <scope>NUCLEOTIDE SEQUENCE [LARGE SCALE GENOMIC DNA]</scope>
    <source>
        <strain evidence="1 2">S14-144</strain>
    </source>
</reference>
<dbReference type="InterPro" id="IPR050952">
    <property type="entry name" value="TRIM-NHL_E3_ligases"/>
</dbReference>
<dbReference type="Proteomes" id="UP000268084">
    <property type="component" value="Chromosome"/>
</dbReference>
<reference evidence="1 2" key="2">
    <citation type="submission" date="2018-12" db="EMBL/GenBank/DDBJ databases">
        <title>Nakamurella antarcticus sp. nov., isolated from Antarctica South Shetland Islands soil.</title>
        <authorList>
            <person name="Peng F."/>
        </authorList>
    </citation>
    <scope>NUCLEOTIDE SEQUENCE [LARGE SCALE GENOMIC DNA]</scope>
    <source>
        <strain evidence="1 2">S14-144</strain>
    </source>
</reference>
<name>A0A3G8ZI16_9ACTN</name>
<dbReference type="Gene3D" id="2.120.10.30">
    <property type="entry name" value="TolB, C-terminal domain"/>
    <property type="match status" value="1"/>
</dbReference>
<dbReference type="EMBL" id="CP034170">
    <property type="protein sequence ID" value="AZI56840.1"/>
    <property type="molecule type" value="Genomic_DNA"/>
</dbReference>
<dbReference type="OrthoDB" id="9762443at2"/>
<dbReference type="PANTHER" id="PTHR24104">
    <property type="entry name" value="E3 UBIQUITIN-PROTEIN LIGASE NHLRC1-RELATED"/>
    <property type="match status" value="1"/>
</dbReference>
<dbReference type="PANTHER" id="PTHR24104:SF25">
    <property type="entry name" value="PROTEIN LIN-41"/>
    <property type="match status" value="1"/>
</dbReference>
<proteinExistence type="predicted"/>
<sequence>MTKMDSEPVDSEPVGTEVVGTEVVGTEPVGTEPISSGLVVRIGERDYHWTETDARFGLSPGLAHQGVAALAGGGVVTASASGNHLVLVGASPAPMLSAELEITECHDMWLDNVPSEGAPSLWVADNGFKPMPTGEENEPIVDTPGRVVRLGMDGVVLQEISAAAVAPELQAWRPTSIAVTDDRIWVADGYGQSAVHCFTRAGELLWSKTTTTDGIRLHQPHAIAVDPRSEDVQILVADRGNRRILRLSSGGDELGSFGGDILTSPSGFAFEGNTLWVTELGGGLVTFDENDVCTARYGDPTLPRSADWPNERVDGVLVRPTLVPGTFRSPHGIAVDAAGAVHVTEWLIGGRLITLTPA</sequence>
<evidence type="ECO:0000313" key="2">
    <source>
        <dbReference type="Proteomes" id="UP000268084"/>
    </source>
</evidence>
<dbReference type="GO" id="GO:0008270">
    <property type="term" value="F:zinc ion binding"/>
    <property type="evidence" value="ECO:0007669"/>
    <property type="project" value="UniProtKB-KW"/>
</dbReference>
<organism evidence="1 2">
    <name type="scientific">Nakamurella antarctica</name>
    <dbReference type="NCBI Taxonomy" id="1902245"/>
    <lineage>
        <taxon>Bacteria</taxon>
        <taxon>Bacillati</taxon>
        <taxon>Actinomycetota</taxon>
        <taxon>Actinomycetes</taxon>
        <taxon>Nakamurellales</taxon>
        <taxon>Nakamurellaceae</taxon>
        <taxon>Nakamurella</taxon>
    </lineage>
</organism>
<dbReference type="RefSeq" id="WP_124797525.1">
    <property type="nucleotide sequence ID" value="NZ_CP034170.1"/>
</dbReference>
<dbReference type="KEGG" id="nak:EH165_00300"/>
<evidence type="ECO:0008006" key="3">
    <source>
        <dbReference type="Google" id="ProtNLM"/>
    </source>
</evidence>
<protein>
    <recommendedName>
        <fullName evidence="3">NHL repeat-containing protein</fullName>
    </recommendedName>
</protein>
<keyword evidence="2" id="KW-1185">Reference proteome</keyword>
<dbReference type="AlphaFoldDB" id="A0A3G8ZI16"/>
<accession>A0A3G8ZI16</accession>